<dbReference type="InterPro" id="IPR015424">
    <property type="entry name" value="PyrdxlP-dep_Trfase"/>
</dbReference>
<dbReference type="InterPro" id="IPR015421">
    <property type="entry name" value="PyrdxlP-dep_Trfase_major"/>
</dbReference>
<dbReference type="EMBL" id="MNBE01000716">
    <property type="protein sequence ID" value="OKO94683.1"/>
    <property type="molecule type" value="Genomic_DNA"/>
</dbReference>
<evidence type="ECO:0000256" key="4">
    <source>
        <dbReference type="ARBA" id="ARBA00022898"/>
    </source>
</evidence>
<dbReference type="Proteomes" id="UP000186955">
    <property type="component" value="Unassembled WGS sequence"/>
</dbReference>
<dbReference type="GO" id="GO:0005829">
    <property type="term" value="C:cytosol"/>
    <property type="evidence" value="ECO:0007669"/>
    <property type="project" value="TreeGrafter"/>
</dbReference>
<dbReference type="EC" id="4.1.1.15" evidence="3"/>
<evidence type="ECO:0000256" key="6">
    <source>
        <dbReference type="ARBA" id="ARBA00048868"/>
    </source>
</evidence>
<sequence>MWNAPSVHSVFGTATTGSSEAVLLAGLALKHCWQFKHHNLPQARMNVIIGGNAHICVKKFADYFDVEARVVPVNEQTRFAFDADGLKERLDENTSMFIYQKPPKVEGS</sequence>
<evidence type="ECO:0000256" key="3">
    <source>
        <dbReference type="ARBA" id="ARBA00012421"/>
    </source>
</evidence>
<keyword evidence="4 7" id="KW-0663">Pyridoxal phosphate</keyword>
<dbReference type="PANTHER" id="PTHR43321:SF3">
    <property type="entry name" value="GLUTAMATE DECARBOXYLASE"/>
    <property type="match status" value="1"/>
</dbReference>
<protein>
    <recommendedName>
        <fullName evidence="3">glutamate decarboxylase</fullName>
        <ecNumber evidence="3">4.1.1.15</ecNumber>
    </recommendedName>
</protein>
<dbReference type="GO" id="GO:0004351">
    <property type="term" value="F:glutamate decarboxylase activity"/>
    <property type="evidence" value="ECO:0007669"/>
    <property type="project" value="UniProtKB-EC"/>
</dbReference>
<keyword evidence="5 7" id="KW-0456">Lyase</keyword>
<dbReference type="STRING" id="1316194.A0A1Q5T355"/>
<evidence type="ECO:0000313" key="9">
    <source>
        <dbReference type="Proteomes" id="UP000186955"/>
    </source>
</evidence>
<evidence type="ECO:0000256" key="2">
    <source>
        <dbReference type="ARBA" id="ARBA00009533"/>
    </source>
</evidence>
<evidence type="ECO:0000256" key="7">
    <source>
        <dbReference type="RuleBase" id="RU000382"/>
    </source>
</evidence>
<dbReference type="GO" id="GO:0030170">
    <property type="term" value="F:pyridoxal phosphate binding"/>
    <property type="evidence" value="ECO:0007669"/>
    <property type="project" value="InterPro"/>
</dbReference>
<evidence type="ECO:0000256" key="1">
    <source>
        <dbReference type="ARBA" id="ARBA00001933"/>
    </source>
</evidence>
<evidence type="ECO:0000256" key="5">
    <source>
        <dbReference type="ARBA" id="ARBA00023239"/>
    </source>
</evidence>
<name>A0A1Q5T355_9EURO</name>
<gene>
    <name evidence="8" type="ORF">PENSUB_11521</name>
</gene>
<comment type="catalytic activity">
    <reaction evidence="6">
        <text>L-glutamate + H(+) = 4-aminobutanoate + CO2</text>
        <dbReference type="Rhea" id="RHEA:17785"/>
        <dbReference type="ChEBI" id="CHEBI:15378"/>
        <dbReference type="ChEBI" id="CHEBI:16526"/>
        <dbReference type="ChEBI" id="CHEBI:29985"/>
        <dbReference type="ChEBI" id="CHEBI:59888"/>
        <dbReference type="EC" id="4.1.1.15"/>
    </reaction>
</comment>
<dbReference type="InterPro" id="IPR002129">
    <property type="entry name" value="PyrdxlP-dep_de-COase"/>
</dbReference>
<proteinExistence type="inferred from homology"/>
<comment type="similarity">
    <text evidence="2 7">Belongs to the group II decarboxylase family.</text>
</comment>
<dbReference type="AlphaFoldDB" id="A0A1Q5T355"/>
<organism evidence="8 9">
    <name type="scientific">Penicillium subrubescens</name>
    <dbReference type="NCBI Taxonomy" id="1316194"/>
    <lineage>
        <taxon>Eukaryota</taxon>
        <taxon>Fungi</taxon>
        <taxon>Dikarya</taxon>
        <taxon>Ascomycota</taxon>
        <taxon>Pezizomycotina</taxon>
        <taxon>Eurotiomycetes</taxon>
        <taxon>Eurotiomycetidae</taxon>
        <taxon>Eurotiales</taxon>
        <taxon>Aspergillaceae</taxon>
        <taxon>Penicillium</taxon>
    </lineage>
</organism>
<dbReference type="Gene3D" id="3.40.640.10">
    <property type="entry name" value="Type I PLP-dependent aspartate aminotransferase-like (Major domain)"/>
    <property type="match status" value="1"/>
</dbReference>
<accession>A0A1Q5T355</accession>
<dbReference type="PANTHER" id="PTHR43321">
    <property type="entry name" value="GLUTAMATE DECARBOXYLASE"/>
    <property type="match status" value="1"/>
</dbReference>
<evidence type="ECO:0000313" key="8">
    <source>
        <dbReference type="EMBL" id="OKO94683.1"/>
    </source>
</evidence>
<comment type="caution">
    <text evidence="8">The sequence shown here is derived from an EMBL/GenBank/DDBJ whole genome shotgun (WGS) entry which is preliminary data.</text>
</comment>
<dbReference type="InterPro" id="IPR010107">
    <property type="entry name" value="Glutamate_decarboxylase"/>
</dbReference>
<dbReference type="GO" id="GO:0006538">
    <property type="term" value="P:L-glutamate catabolic process"/>
    <property type="evidence" value="ECO:0007669"/>
    <property type="project" value="TreeGrafter"/>
</dbReference>
<comment type="cofactor">
    <cofactor evidence="1 7">
        <name>pyridoxal 5'-phosphate</name>
        <dbReference type="ChEBI" id="CHEBI:597326"/>
    </cofactor>
</comment>
<dbReference type="SUPFAM" id="SSF53383">
    <property type="entry name" value="PLP-dependent transferases"/>
    <property type="match status" value="1"/>
</dbReference>
<dbReference type="Pfam" id="PF00282">
    <property type="entry name" value="Pyridoxal_deC"/>
    <property type="match status" value="1"/>
</dbReference>
<keyword evidence="9" id="KW-1185">Reference proteome</keyword>
<reference evidence="8 9" key="1">
    <citation type="submission" date="2016-10" db="EMBL/GenBank/DDBJ databases">
        <title>Genome sequence of the ascomycete fungus Penicillium subrubescens.</title>
        <authorList>
            <person name="De Vries R.P."/>
            <person name="Peng M."/>
            <person name="Dilokpimol A."/>
            <person name="Hilden K."/>
            <person name="Makela M.R."/>
            <person name="Grigoriev I."/>
            <person name="Riley R."/>
            <person name="Granchi Z."/>
        </authorList>
    </citation>
    <scope>NUCLEOTIDE SEQUENCE [LARGE SCALE GENOMIC DNA]</scope>
    <source>
        <strain evidence="8 9">CBS 132785</strain>
    </source>
</reference>